<evidence type="ECO:0000256" key="11">
    <source>
        <dbReference type="ARBA" id="ARBA00022840"/>
    </source>
</evidence>
<feature type="region of interest" description="Disordered" evidence="16">
    <location>
        <begin position="494"/>
        <end position="612"/>
    </location>
</feature>
<comment type="catalytic activity">
    <reaction evidence="14">
        <text>D-maltose + ATP = alpha-maltose 1-phosphate + ADP + H(+)</text>
        <dbReference type="Rhea" id="RHEA:31915"/>
        <dbReference type="ChEBI" id="CHEBI:15378"/>
        <dbReference type="ChEBI" id="CHEBI:17306"/>
        <dbReference type="ChEBI" id="CHEBI:30616"/>
        <dbReference type="ChEBI" id="CHEBI:63576"/>
        <dbReference type="ChEBI" id="CHEBI:456216"/>
        <dbReference type="EC" id="2.7.1.175"/>
    </reaction>
</comment>
<dbReference type="InterPro" id="IPR011009">
    <property type="entry name" value="Kinase-like_dom_sf"/>
</dbReference>
<gene>
    <name evidence="15 18" type="primary">glgB</name>
    <name evidence="18" type="ORF">MOPEL_036_00070</name>
</gene>
<dbReference type="InterPro" id="IPR013780">
    <property type="entry name" value="Glyco_hydro_b"/>
</dbReference>
<feature type="compositionally biased region" description="Low complexity" evidence="16">
    <location>
        <begin position="544"/>
        <end position="609"/>
    </location>
</feature>
<evidence type="ECO:0000256" key="13">
    <source>
        <dbReference type="ARBA" id="ARBA00023277"/>
    </source>
</evidence>
<evidence type="ECO:0000256" key="8">
    <source>
        <dbReference type="ARBA" id="ARBA00022679"/>
    </source>
</evidence>
<dbReference type="Pfam" id="PF18085">
    <property type="entry name" value="Mak_N_cap"/>
    <property type="match status" value="1"/>
</dbReference>
<comment type="subunit">
    <text evidence="5 15">Monomer.</text>
</comment>
<dbReference type="InterPro" id="IPR040999">
    <property type="entry name" value="Mak_N_cap"/>
</dbReference>
<feature type="active site" description="Proton donor" evidence="15">
    <location>
        <position position="1078"/>
    </location>
</feature>
<dbReference type="FunFam" id="2.60.40.10:FF:000169">
    <property type="entry name" value="1,4-alpha-glucan branching enzyme GlgB"/>
    <property type="match status" value="1"/>
</dbReference>
<name>H5UQN5_9MICO</name>
<feature type="region of interest" description="Disordered" evidence="16">
    <location>
        <begin position="1351"/>
        <end position="1405"/>
    </location>
</feature>
<dbReference type="InterPro" id="IPR013783">
    <property type="entry name" value="Ig-like_fold"/>
</dbReference>
<evidence type="ECO:0000256" key="3">
    <source>
        <dbReference type="ARBA" id="ARBA00006219"/>
    </source>
</evidence>
<evidence type="ECO:0000256" key="10">
    <source>
        <dbReference type="ARBA" id="ARBA00022777"/>
    </source>
</evidence>
<dbReference type="InterPro" id="IPR006047">
    <property type="entry name" value="GH13_cat_dom"/>
</dbReference>
<dbReference type="InterPro" id="IPR017853">
    <property type="entry name" value="GH"/>
</dbReference>
<evidence type="ECO:0000256" key="7">
    <source>
        <dbReference type="ARBA" id="ARBA00022676"/>
    </source>
</evidence>
<dbReference type="Pfam" id="PF22019">
    <property type="entry name" value="GlgB_N"/>
    <property type="match status" value="1"/>
</dbReference>
<dbReference type="Gene3D" id="3.20.20.80">
    <property type="entry name" value="Glycosidases"/>
    <property type="match status" value="1"/>
</dbReference>
<evidence type="ECO:0000313" key="18">
    <source>
        <dbReference type="EMBL" id="GAB48043.1"/>
    </source>
</evidence>
<organism evidence="18 19">
    <name type="scientific">Mobilicoccus pelagius NBRC 104925</name>
    <dbReference type="NCBI Taxonomy" id="1089455"/>
    <lineage>
        <taxon>Bacteria</taxon>
        <taxon>Bacillati</taxon>
        <taxon>Actinomycetota</taxon>
        <taxon>Actinomycetes</taxon>
        <taxon>Micrococcales</taxon>
        <taxon>Dermatophilaceae</taxon>
        <taxon>Mobilicoccus</taxon>
    </lineage>
</organism>
<dbReference type="eggNOG" id="COG0296">
    <property type="taxonomic scope" value="Bacteria"/>
</dbReference>
<dbReference type="InterPro" id="IPR054169">
    <property type="entry name" value="GlgB_N"/>
</dbReference>
<keyword evidence="11" id="KW-0067">ATP-binding</keyword>
<feature type="region of interest" description="Disordered" evidence="16">
    <location>
        <begin position="124"/>
        <end position="152"/>
    </location>
</feature>
<dbReference type="GO" id="GO:0016301">
    <property type="term" value="F:kinase activity"/>
    <property type="evidence" value="ECO:0007669"/>
    <property type="project" value="UniProtKB-KW"/>
</dbReference>
<sequence length="1405" mass="154042">MMAKLHDAALFPSKLELLEAWLPFQRWFRGTHTPQLRRLGGYRLDDPAGEVGVETLVVADDSGDRPIVYQVPVTYRSEPLVGGERALVGTMEHSVLGTRYVYDAPHDPVYATLLLGILTGAEQAQHASESHTPDPSVTGRPLDPADTRTVTDSRVLAGEQSNTSIILDTRAGDGSEKPVICKVFRVLQHGENPDVELQTALARAGNTDVAAPLGSVEGTWRDPEVEGAAARGPFAFASEFLPGTADAWRVALDAARRGEDFTERAHALGAATAAIHVALADVLPTRPADEKDRRALERSFGTRARTALEEAPHLRDLAPTIEQVESAGLTGPWPDLQRVHGDYHLGQVLDVPGRGWVVLDFEGEPLRPMDERLAPDLALRDVAGMLRSFDYVAGTLAQEAKDAGRPPATGEATDGDRETVVDPAAARAWADAAREAFLDGYAAHGPDPRDPSREPLLRALELDKALYEVTYEARNRSSWVDIPAAAVTTLCENAASAGSPDPVGPTNDAPQHENDQTDTTTARRSVTQVSDPTHPAPTDPTPATPAATTPDATPAPLSSEEPGASTTPASPDAAPGATGTGWPQEDTPASTTASTEPTTQDATVTATTDLEPEPEPQAVIREAKHVHLAELDLLVRGGHGDPHGVLGAHAHGGGTTIRALRPLAETVVVELPGGKRVDMTHEHEGIWLAHVDGRVDDYRLVVTYPGGEELRQDDPYRFWPTLGDIDLHLIGEGRHEELWKVLGSHVRSYPGGDLGEVHGTSFAVWAPNARAVRVIGEFNGWNGQAHPMRALGSTGVWELFVPGVGENTTYKYEILGRDGYWRAKADPLARATECPPATASVVNESHHDWNDGEWMRERARHTDAHNRPMSTYEVHLGSWRPGLSYVELADQLVEYVSDLGFTHVELLPVAEHPYGPSWGYQVTGYYAPTSRFGSPDEFRHLVDRLHQAGIGVILDWVPAHFPKDGFALGRFDGEPLYEHPDPRRGEHKDWGTYIFDFGRPQVRNFLVANACYWIEEFHIDGLRVDAVASMLYLDYSREDGEWAPNQFGGRENLEAVELIQETNATVYRRNPGAVTIAEESTSWAGVTKPTYMGGLGFGLKWNMGWMHDTLGYVELAPIYRQYHHHQITFSMVYAYSENFVLPISHDEVVHGKGSMLRKMPGDRWEQLANLRAYYAFMWSHPGKQLLFMGSEFAQESEWADSRGLDWWLLDHAPHQGVQALIRDLNGLYASRPALWQLDNDFEGFSWIDANDASGNTYSFLRFGKPDERGDRPVVAAVVNYSGMEHHQYRIGLPRPGVWREILNTDAEVYGGAGLGNLGEIVAEDVPWHGQPYSALVTMQKLSAVWFEPVADGSGESSQAQTPGVPRPELSRTPVVEEEVVRGKLSEAELRAAPAHDRHTSGEGHS</sequence>
<dbReference type="UniPathway" id="UPA00164"/>
<evidence type="ECO:0000313" key="19">
    <source>
        <dbReference type="Proteomes" id="UP000004367"/>
    </source>
</evidence>
<dbReference type="CDD" id="cd11322">
    <property type="entry name" value="AmyAc_Glg_BE"/>
    <property type="match status" value="1"/>
</dbReference>
<evidence type="ECO:0000256" key="12">
    <source>
        <dbReference type="ARBA" id="ARBA00023056"/>
    </source>
</evidence>
<keyword evidence="7 15" id="KW-0328">Glycosyltransferase</keyword>
<dbReference type="eggNOG" id="COG3281">
    <property type="taxonomic scope" value="Bacteria"/>
</dbReference>
<dbReference type="NCBIfam" id="NF008967">
    <property type="entry name" value="PRK12313.1"/>
    <property type="match status" value="1"/>
</dbReference>
<dbReference type="NCBIfam" id="TIGR01515">
    <property type="entry name" value="branching_enzym"/>
    <property type="match status" value="1"/>
</dbReference>
<dbReference type="InterPro" id="IPR006407">
    <property type="entry name" value="GlgB"/>
</dbReference>
<evidence type="ECO:0000256" key="4">
    <source>
        <dbReference type="ARBA" id="ARBA00009000"/>
    </source>
</evidence>
<dbReference type="CDD" id="cd02855">
    <property type="entry name" value="E_set_GBE_prok_N"/>
    <property type="match status" value="1"/>
</dbReference>
<comment type="caution">
    <text evidence="18">The sequence shown here is derived from an EMBL/GenBank/DDBJ whole genome shotgun (WGS) entry which is preliminary data.</text>
</comment>
<proteinExistence type="inferred from homology"/>
<dbReference type="SUPFAM" id="SSF51011">
    <property type="entry name" value="Glycosyl hydrolase domain"/>
    <property type="match status" value="1"/>
</dbReference>
<dbReference type="FunFam" id="2.60.40.1180:FF:000002">
    <property type="entry name" value="1,4-alpha-glucan branching enzyme GlgB"/>
    <property type="match status" value="1"/>
</dbReference>
<dbReference type="GO" id="GO:0005829">
    <property type="term" value="C:cytosol"/>
    <property type="evidence" value="ECO:0007669"/>
    <property type="project" value="TreeGrafter"/>
</dbReference>
<keyword evidence="8 15" id="KW-0808">Transferase</keyword>
<evidence type="ECO:0000256" key="6">
    <source>
        <dbReference type="ARBA" id="ARBA00022600"/>
    </source>
</evidence>
<evidence type="ECO:0000256" key="14">
    <source>
        <dbReference type="ARBA" id="ARBA00049067"/>
    </source>
</evidence>
<evidence type="ECO:0000256" key="5">
    <source>
        <dbReference type="ARBA" id="ARBA00011245"/>
    </source>
</evidence>
<feature type="domain" description="Glycosyl hydrolase family 13 catalytic" evidence="17">
    <location>
        <begin position="873"/>
        <end position="1231"/>
    </location>
</feature>
<accession>H5UQN5</accession>
<dbReference type="InterPro" id="IPR004193">
    <property type="entry name" value="Glyco_hydro_13_N"/>
</dbReference>
<dbReference type="Gene3D" id="2.60.40.1180">
    <property type="entry name" value="Golgi alpha-mannosidase II"/>
    <property type="match status" value="1"/>
</dbReference>
<dbReference type="HAMAP" id="MF_00685">
    <property type="entry name" value="GlgB"/>
    <property type="match status" value="1"/>
</dbReference>
<dbReference type="Pfam" id="PF02922">
    <property type="entry name" value="CBM_48"/>
    <property type="match status" value="1"/>
</dbReference>
<dbReference type="Proteomes" id="UP000004367">
    <property type="component" value="Unassembled WGS sequence"/>
</dbReference>
<feature type="compositionally biased region" description="Basic and acidic residues" evidence="16">
    <location>
        <begin position="1378"/>
        <end position="1405"/>
    </location>
</feature>
<evidence type="ECO:0000256" key="15">
    <source>
        <dbReference type="HAMAP-Rule" id="MF_00685"/>
    </source>
</evidence>
<evidence type="ECO:0000256" key="9">
    <source>
        <dbReference type="ARBA" id="ARBA00022741"/>
    </source>
</evidence>
<dbReference type="SUPFAM" id="SSF51445">
    <property type="entry name" value="(Trans)glycosidases"/>
    <property type="match status" value="1"/>
</dbReference>
<dbReference type="Gene3D" id="3.90.1200.10">
    <property type="match status" value="1"/>
</dbReference>
<keyword evidence="9" id="KW-0547">Nucleotide-binding</keyword>
<dbReference type="SUPFAM" id="SSF56112">
    <property type="entry name" value="Protein kinase-like (PK-like)"/>
    <property type="match status" value="1"/>
</dbReference>
<evidence type="ECO:0000256" key="1">
    <source>
        <dbReference type="ARBA" id="ARBA00000826"/>
    </source>
</evidence>
<comment type="pathway">
    <text evidence="2 15">Glycan biosynthesis; glycogen biosynthesis.</text>
</comment>
<dbReference type="PANTHER" id="PTHR43651">
    <property type="entry name" value="1,4-ALPHA-GLUCAN-BRANCHING ENZYME"/>
    <property type="match status" value="1"/>
</dbReference>
<dbReference type="RefSeq" id="WP_009481941.1">
    <property type="nucleotide sequence ID" value="NZ_BAFE01000034.1"/>
</dbReference>
<keyword evidence="13 15" id="KW-0119">Carbohydrate metabolism</keyword>
<dbReference type="STRING" id="1089455.MOPEL_036_00070"/>
<feature type="region of interest" description="Disordered" evidence="16">
    <location>
        <begin position="399"/>
        <end position="419"/>
    </location>
</feature>
<dbReference type="GO" id="GO:0005978">
    <property type="term" value="P:glycogen biosynthetic process"/>
    <property type="evidence" value="ECO:0007669"/>
    <property type="project" value="UniProtKB-UniRule"/>
</dbReference>
<dbReference type="Gene3D" id="2.60.40.10">
    <property type="entry name" value="Immunoglobulins"/>
    <property type="match status" value="2"/>
</dbReference>
<evidence type="ECO:0000259" key="17">
    <source>
        <dbReference type="SMART" id="SM00642"/>
    </source>
</evidence>
<feature type="compositionally biased region" description="Pro residues" evidence="16">
    <location>
        <begin position="534"/>
        <end position="543"/>
    </location>
</feature>
<dbReference type="GO" id="GO:0005524">
    <property type="term" value="F:ATP binding"/>
    <property type="evidence" value="ECO:0007669"/>
    <property type="project" value="UniProtKB-KW"/>
</dbReference>
<dbReference type="SUPFAM" id="SSF81296">
    <property type="entry name" value="E set domains"/>
    <property type="match status" value="2"/>
</dbReference>
<dbReference type="FunFam" id="3.20.20.80:FF:000003">
    <property type="entry name" value="1,4-alpha-glucan branching enzyme GlgB"/>
    <property type="match status" value="1"/>
</dbReference>
<dbReference type="GO" id="GO:0004553">
    <property type="term" value="F:hydrolase activity, hydrolyzing O-glycosyl compounds"/>
    <property type="evidence" value="ECO:0007669"/>
    <property type="project" value="InterPro"/>
</dbReference>
<feature type="active site" description="Nucleophile" evidence="15">
    <location>
        <position position="1025"/>
    </location>
</feature>
<dbReference type="PANTHER" id="PTHR43651:SF3">
    <property type="entry name" value="1,4-ALPHA-GLUCAN-BRANCHING ENZYME"/>
    <property type="match status" value="1"/>
</dbReference>
<dbReference type="SMART" id="SM00642">
    <property type="entry name" value="Aamy"/>
    <property type="match status" value="1"/>
</dbReference>
<comment type="function">
    <text evidence="15">Catalyzes the formation of the alpha-1,6-glucosidic linkages in glycogen by scission of a 1,4-alpha-linked oligosaccharide from growing alpha-1,4-glucan chains and the subsequent attachment of the oligosaccharide to the alpha-1,6 position.</text>
</comment>
<dbReference type="NCBIfam" id="NF003811">
    <property type="entry name" value="PRK05402.1"/>
    <property type="match status" value="1"/>
</dbReference>
<dbReference type="GO" id="GO:0043169">
    <property type="term" value="F:cation binding"/>
    <property type="evidence" value="ECO:0007669"/>
    <property type="project" value="InterPro"/>
</dbReference>
<dbReference type="InterPro" id="IPR044143">
    <property type="entry name" value="GlgB_N_E_set_prok"/>
</dbReference>
<keyword evidence="12 15" id="KW-0320">Glycogen biosynthesis</keyword>
<comment type="similarity">
    <text evidence="3">Belongs to the aminoglycoside phosphotransferase family.</text>
</comment>
<dbReference type="EMBL" id="BAFE01000034">
    <property type="protein sequence ID" value="GAB48043.1"/>
    <property type="molecule type" value="Genomic_DNA"/>
</dbReference>
<dbReference type="GO" id="GO:0003844">
    <property type="term" value="F:1,4-alpha-glucan branching enzyme activity"/>
    <property type="evidence" value="ECO:0007669"/>
    <property type="project" value="UniProtKB-UniRule"/>
</dbReference>
<dbReference type="EC" id="2.4.1.18" evidence="15"/>
<evidence type="ECO:0000256" key="2">
    <source>
        <dbReference type="ARBA" id="ARBA00004964"/>
    </source>
</evidence>
<dbReference type="InterPro" id="IPR006048">
    <property type="entry name" value="A-amylase/branching_C"/>
</dbReference>
<dbReference type="InterPro" id="IPR014756">
    <property type="entry name" value="Ig_E-set"/>
</dbReference>
<feature type="compositionally biased region" description="Polar residues" evidence="16">
    <location>
        <begin position="517"/>
        <end position="530"/>
    </location>
</feature>
<keyword evidence="6 15" id="KW-0321">Glycogen metabolism</keyword>
<comment type="similarity">
    <text evidence="4 15">Belongs to the glycosyl hydrolase 13 family. GlgB subfamily.</text>
</comment>
<keyword evidence="10" id="KW-0418">Kinase</keyword>
<dbReference type="Pfam" id="PF00128">
    <property type="entry name" value="Alpha-amylase"/>
    <property type="match status" value="1"/>
</dbReference>
<protein>
    <recommendedName>
        <fullName evidence="15">1,4-alpha-glucan branching enzyme GlgB</fullName>
        <ecNumber evidence="15">2.4.1.18</ecNumber>
    </recommendedName>
    <alternativeName>
        <fullName evidence="15">1,4-alpha-D-glucan:1,4-alpha-D-glucan 6-glucosyl-transferase</fullName>
    </alternativeName>
    <alternativeName>
        <fullName evidence="15">Alpha-(1-&gt;4)-glucan branching enzyme</fullName>
    </alternativeName>
    <alternativeName>
        <fullName evidence="15">Glycogen branching enzyme</fullName>
        <shortName evidence="15">BE</shortName>
    </alternativeName>
</protein>
<reference evidence="18 19" key="1">
    <citation type="submission" date="2012-02" db="EMBL/GenBank/DDBJ databases">
        <title>Whole genome shotgun sequence of Mobilicoccus pelagius NBRC 104925.</title>
        <authorList>
            <person name="Yoshida Y."/>
            <person name="Hosoyama A."/>
            <person name="Tsuchikane K."/>
            <person name="Katsumata H."/>
            <person name="Yamazaki S."/>
            <person name="Fujita N."/>
        </authorList>
    </citation>
    <scope>NUCLEOTIDE SEQUENCE [LARGE SCALE GENOMIC DNA]</scope>
    <source>
        <strain evidence="18 19">NBRC 104925</strain>
    </source>
</reference>
<evidence type="ECO:0000256" key="16">
    <source>
        <dbReference type="SAM" id="MobiDB-lite"/>
    </source>
</evidence>
<dbReference type="Pfam" id="PF02806">
    <property type="entry name" value="Alpha-amylase_C"/>
    <property type="match status" value="1"/>
</dbReference>
<comment type="catalytic activity">
    <reaction evidence="1 15">
        <text>Transfers a segment of a (1-&gt;4)-alpha-D-glucan chain to a primary hydroxy group in a similar glucan chain.</text>
        <dbReference type="EC" id="2.4.1.18"/>
    </reaction>
</comment>
<keyword evidence="19" id="KW-1185">Reference proteome</keyword>